<dbReference type="SUPFAM" id="SSF53474">
    <property type="entry name" value="alpha/beta-Hydrolases"/>
    <property type="match status" value="1"/>
</dbReference>
<dbReference type="Proteomes" id="UP001358417">
    <property type="component" value="Unassembled WGS sequence"/>
</dbReference>
<sequence length="352" mass="38916">MASTSSVPLLSSLEFGPDSVASILFIPGWEMSAKAEAYDFEPIFTATLTETTISDEIYKRYKRIYVDLPGMGETPADGVKDLDGIFYRLVSFINFRLGSTRPFLLAGTSCGGYLARAVARHYQSRVLGLLLRVPVIVPNSEARDVDPFVPIVRNDKFMADVISELPIETGFGHDLTLRAILKGDILVQTPEYVLELKKKYQEVFLPAMRAADASVLGPIRNDPARYRLTVPLETPLIQSHPERSGVTDTDDFSGGLDSTARNHESPPTSSSSFPVPTLIVTGRQDTDVGYRDACRILSFYERATFVTLDHAGHDLPVGEGQTRVFRALVVEWLRRVQDYVAVVGHGIESKSE</sequence>
<dbReference type="PANTHER" id="PTHR43798">
    <property type="entry name" value="MONOACYLGLYCEROL LIPASE"/>
    <property type="match status" value="1"/>
</dbReference>
<dbReference type="GeneID" id="89981112"/>
<dbReference type="RefSeq" id="XP_064707657.1">
    <property type="nucleotide sequence ID" value="XM_064856481.1"/>
</dbReference>
<evidence type="ECO:0000313" key="3">
    <source>
        <dbReference type="EMBL" id="KAK5055226.1"/>
    </source>
</evidence>
<dbReference type="AlphaFoldDB" id="A0AAV9NHZ8"/>
<keyword evidence="4" id="KW-1185">Reference proteome</keyword>
<dbReference type="PANTHER" id="PTHR43798:SF6">
    <property type="entry name" value="HYDROLASE, PUTATIVE (AFU_ORTHOLOGUE AFUA_4G13070)-RELATED"/>
    <property type="match status" value="1"/>
</dbReference>
<protein>
    <recommendedName>
        <fullName evidence="2">AB hydrolase-1 domain-containing protein</fullName>
    </recommendedName>
</protein>
<reference evidence="3 4" key="1">
    <citation type="submission" date="2023-08" db="EMBL/GenBank/DDBJ databases">
        <title>Black Yeasts Isolated from many extreme environments.</title>
        <authorList>
            <person name="Coleine C."/>
            <person name="Stajich J.E."/>
            <person name="Selbmann L."/>
        </authorList>
    </citation>
    <scope>NUCLEOTIDE SEQUENCE [LARGE SCALE GENOMIC DNA]</scope>
    <source>
        <strain evidence="3 4">CCFEE 5792</strain>
    </source>
</reference>
<comment type="caution">
    <text evidence="3">The sequence shown here is derived from an EMBL/GenBank/DDBJ whole genome shotgun (WGS) entry which is preliminary data.</text>
</comment>
<feature type="domain" description="AB hydrolase-1" evidence="2">
    <location>
        <begin position="23"/>
        <end position="318"/>
    </location>
</feature>
<organism evidence="3 4">
    <name type="scientific">Exophiala bonariae</name>
    <dbReference type="NCBI Taxonomy" id="1690606"/>
    <lineage>
        <taxon>Eukaryota</taxon>
        <taxon>Fungi</taxon>
        <taxon>Dikarya</taxon>
        <taxon>Ascomycota</taxon>
        <taxon>Pezizomycotina</taxon>
        <taxon>Eurotiomycetes</taxon>
        <taxon>Chaetothyriomycetidae</taxon>
        <taxon>Chaetothyriales</taxon>
        <taxon>Herpotrichiellaceae</taxon>
        <taxon>Exophiala</taxon>
    </lineage>
</organism>
<proteinExistence type="predicted"/>
<name>A0AAV9NHZ8_9EURO</name>
<dbReference type="InterPro" id="IPR050266">
    <property type="entry name" value="AB_hydrolase_sf"/>
</dbReference>
<feature type="region of interest" description="Disordered" evidence="1">
    <location>
        <begin position="237"/>
        <end position="276"/>
    </location>
</feature>
<dbReference type="EMBL" id="JAVRRD010000009">
    <property type="protein sequence ID" value="KAK5055226.1"/>
    <property type="molecule type" value="Genomic_DNA"/>
</dbReference>
<gene>
    <name evidence="3" type="ORF">LTR84_012976</name>
</gene>
<evidence type="ECO:0000256" key="1">
    <source>
        <dbReference type="SAM" id="MobiDB-lite"/>
    </source>
</evidence>
<dbReference type="InterPro" id="IPR029058">
    <property type="entry name" value="AB_hydrolase_fold"/>
</dbReference>
<feature type="compositionally biased region" description="Low complexity" evidence="1">
    <location>
        <begin position="265"/>
        <end position="276"/>
    </location>
</feature>
<dbReference type="Gene3D" id="3.40.50.1820">
    <property type="entry name" value="alpha/beta hydrolase"/>
    <property type="match status" value="1"/>
</dbReference>
<accession>A0AAV9NHZ8</accession>
<dbReference type="InterPro" id="IPR000073">
    <property type="entry name" value="AB_hydrolase_1"/>
</dbReference>
<evidence type="ECO:0000313" key="4">
    <source>
        <dbReference type="Proteomes" id="UP001358417"/>
    </source>
</evidence>
<evidence type="ECO:0000259" key="2">
    <source>
        <dbReference type="Pfam" id="PF12697"/>
    </source>
</evidence>
<dbReference type="Pfam" id="PF12697">
    <property type="entry name" value="Abhydrolase_6"/>
    <property type="match status" value="1"/>
</dbReference>